<dbReference type="PANTHER" id="PTHR33602">
    <property type="entry name" value="REGULATORY PROTEIN RECX FAMILY PROTEIN"/>
    <property type="match status" value="1"/>
</dbReference>
<gene>
    <name evidence="5" type="primary">recX</name>
    <name evidence="7" type="ORF">FTW19_25000</name>
</gene>
<dbReference type="HAMAP" id="MF_01114">
    <property type="entry name" value="RecX"/>
    <property type="match status" value="1"/>
</dbReference>
<evidence type="ECO:0000259" key="6">
    <source>
        <dbReference type="Pfam" id="PF02631"/>
    </source>
</evidence>
<keyword evidence="4 5" id="KW-0963">Cytoplasm</keyword>
<dbReference type="OrthoDB" id="120650at2"/>
<proteinExistence type="inferred from homology"/>
<evidence type="ECO:0000313" key="7">
    <source>
        <dbReference type="EMBL" id="QEE30972.1"/>
    </source>
</evidence>
<dbReference type="GO" id="GO:0006282">
    <property type="term" value="P:regulation of DNA repair"/>
    <property type="evidence" value="ECO:0007669"/>
    <property type="project" value="UniProtKB-UniRule"/>
</dbReference>
<evidence type="ECO:0000256" key="4">
    <source>
        <dbReference type="ARBA" id="ARBA00022490"/>
    </source>
</evidence>
<name>A0A5B9EFW6_9BACT</name>
<dbReference type="GO" id="GO:0005737">
    <property type="term" value="C:cytoplasm"/>
    <property type="evidence" value="ECO:0007669"/>
    <property type="project" value="UniProtKB-SubCell"/>
</dbReference>
<evidence type="ECO:0000313" key="8">
    <source>
        <dbReference type="Proteomes" id="UP000321820"/>
    </source>
</evidence>
<reference evidence="7 8" key="1">
    <citation type="submission" date="2019-08" db="EMBL/GenBank/DDBJ databases">
        <title>Complete genome sequence of Terriglobus albidus strain ORNL.</title>
        <authorList>
            <person name="Podar M."/>
        </authorList>
    </citation>
    <scope>NUCLEOTIDE SEQUENCE [LARGE SCALE GENOMIC DNA]</scope>
    <source>
        <strain evidence="7 8">ORNL</strain>
    </source>
</reference>
<dbReference type="Proteomes" id="UP000321820">
    <property type="component" value="Chromosome"/>
</dbReference>
<dbReference type="EMBL" id="CP042806">
    <property type="protein sequence ID" value="QEE30972.1"/>
    <property type="molecule type" value="Genomic_DNA"/>
</dbReference>
<keyword evidence="8" id="KW-1185">Reference proteome</keyword>
<comment type="function">
    <text evidence="5">Modulates RecA activity.</text>
</comment>
<dbReference type="PANTHER" id="PTHR33602:SF1">
    <property type="entry name" value="REGULATORY PROTEIN RECX FAMILY PROTEIN"/>
    <property type="match status" value="1"/>
</dbReference>
<dbReference type="Gene3D" id="1.10.10.10">
    <property type="entry name" value="Winged helix-like DNA-binding domain superfamily/Winged helix DNA-binding domain"/>
    <property type="match status" value="1"/>
</dbReference>
<comment type="similarity">
    <text evidence="2 5">Belongs to the RecX family.</text>
</comment>
<evidence type="ECO:0000256" key="3">
    <source>
        <dbReference type="ARBA" id="ARBA00018111"/>
    </source>
</evidence>
<dbReference type="KEGG" id="talb:FTW19_25000"/>
<dbReference type="AlphaFoldDB" id="A0A5B9EFW6"/>
<accession>A0A5B9EFW6</accession>
<organism evidence="7 8">
    <name type="scientific">Terriglobus albidus</name>
    <dbReference type="NCBI Taxonomy" id="1592106"/>
    <lineage>
        <taxon>Bacteria</taxon>
        <taxon>Pseudomonadati</taxon>
        <taxon>Acidobacteriota</taxon>
        <taxon>Terriglobia</taxon>
        <taxon>Terriglobales</taxon>
        <taxon>Acidobacteriaceae</taxon>
        <taxon>Terriglobus</taxon>
    </lineage>
</organism>
<dbReference type="InterPro" id="IPR003783">
    <property type="entry name" value="Regulatory_RecX"/>
</dbReference>
<protein>
    <recommendedName>
        <fullName evidence="3 5">Regulatory protein RecX</fullName>
    </recommendedName>
</protein>
<evidence type="ECO:0000256" key="1">
    <source>
        <dbReference type="ARBA" id="ARBA00004496"/>
    </source>
</evidence>
<comment type="subcellular location">
    <subcellularLocation>
        <location evidence="1 5">Cytoplasm</location>
    </subcellularLocation>
</comment>
<feature type="domain" description="RecX second three-helical" evidence="6">
    <location>
        <begin position="67"/>
        <end position="108"/>
    </location>
</feature>
<dbReference type="Pfam" id="PF02631">
    <property type="entry name" value="RecX_HTH2"/>
    <property type="match status" value="1"/>
</dbReference>
<evidence type="ECO:0000256" key="5">
    <source>
        <dbReference type="HAMAP-Rule" id="MF_01114"/>
    </source>
</evidence>
<sequence>MPFRKPKAREPMSETELLDYAAAALGRRMRTVAELKKLMKARVEDSAEGEAKIGRVIARLEEMRYLSDPRFAADFTRLRQENQAFGKRRIANDLRQKGIASPLIEQTLTAAFEDVKELDLAREHLRKKRIAAPTNEKESARIVRRLAAAGFSTGTIFAALKELKASDDVLAEVESLDEME</sequence>
<evidence type="ECO:0000256" key="2">
    <source>
        <dbReference type="ARBA" id="ARBA00009695"/>
    </source>
</evidence>
<dbReference type="InterPro" id="IPR036388">
    <property type="entry name" value="WH-like_DNA-bd_sf"/>
</dbReference>
<dbReference type="InterPro" id="IPR053924">
    <property type="entry name" value="RecX_HTH_2nd"/>
</dbReference>